<evidence type="ECO:0000256" key="1">
    <source>
        <dbReference type="ARBA" id="ARBA00004123"/>
    </source>
</evidence>
<dbReference type="Proteomes" id="UP000054359">
    <property type="component" value="Unassembled WGS sequence"/>
</dbReference>
<dbReference type="Gene3D" id="3.30.420.10">
    <property type="entry name" value="Ribonuclease H-like superfamily/Ribonuclease H"/>
    <property type="match status" value="1"/>
</dbReference>
<name>A0A087U290_STEMI</name>
<dbReference type="InterPro" id="IPR002492">
    <property type="entry name" value="Transposase_Tc1-like"/>
</dbReference>
<protein>
    <submittedName>
        <fullName evidence="3">Transposable element Tcb2 transposase</fullName>
    </submittedName>
</protein>
<dbReference type="GO" id="GO:0003677">
    <property type="term" value="F:DNA binding"/>
    <property type="evidence" value="ECO:0007669"/>
    <property type="project" value="InterPro"/>
</dbReference>
<gene>
    <name evidence="3" type="ORF">X975_20949</name>
</gene>
<reference evidence="3 4" key="1">
    <citation type="submission" date="2013-11" db="EMBL/GenBank/DDBJ databases">
        <title>Genome sequencing of Stegodyphus mimosarum.</title>
        <authorList>
            <person name="Bechsgaard J."/>
        </authorList>
    </citation>
    <scope>NUCLEOTIDE SEQUENCE [LARGE SCALE GENOMIC DNA]</scope>
</reference>
<feature type="non-terminal residue" evidence="3">
    <location>
        <position position="195"/>
    </location>
</feature>
<sequence length="195" mass="22367">MSNHQCLDDGIRWRIVGRIGAGQSQVQICREFNLAPSVMYNQWKQFQNTGFIERKPEQGHPKAATGREDRYLSILARRNRGAIASQLSRDLYAARGTHVTRVTVSKRLNERGLFARRPAVCVPFPSTDRRVQLAWCRRHTDWNTEQWATVMFTDKSSFSLNTDSHCTFIWRELGIRYLPSNACEISNYGGGSVMV</sequence>
<dbReference type="GO" id="GO:0006313">
    <property type="term" value="P:DNA transposition"/>
    <property type="evidence" value="ECO:0007669"/>
    <property type="project" value="InterPro"/>
</dbReference>
<dbReference type="InterPro" id="IPR036397">
    <property type="entry name" value="RNaseH_sf"/>
</dbReference>
<organism evidence="3 4">
    <name type="scientific">Stegodyphus mimosarum</name>
    <name type="common">African social velvet spider</name>
    <dbReference type="NCBI Taxonomy" id="407821"/>
    <lineage>
        <taxon>Eukaryota</taxon>
        <taxon>Metazoa</taxon>
        <taxon>Ecdysozoa</taxon>
        <taxon>Arthropoda</taxon>
        <taxon>Chelicerata</taxon>
        <taxon>Arachnida</taxon>
        <taxon>Araneae</taxon>
        <taxon>Araneomorphae</taxon>
        <taxon>Entelegynae</taxon>
        <taxon>Eresoidea</taxon>
        <taxon>Eresidae</taxon>
        <taxon>Stegodyphus</taxon>
    </lineage>
</organism>
<accession>A0A087U290</accession>
<dbReference type="Pfam" id="PF01498">
    <property type="entry name" value="HTH_Tnp_Tc3_2"/>
    <property type="match status" value="1"/>
</dbReference>
<keyword evidence="4" id="KW-1185">Reference proteome</keyword>
<evidence type="ECO:0000313" key="3">
    <source>
        <dbReference type="EMBL" id="KFM71479.1"/>
    </source>
</evidence>
<dbReference type="InterPro" id="IPR009057">
    <property type="entry name" value="Homeodomain-like_sf"/>
</dbReference>
<evidence type="ECO:0000259" key="2">
    <source>
        <dbReference type="Pfam" id="PF01498"/>
    </source>
</evidence>
<dbReference type="OrthoDB" id="6432054at2759"/>
<dbReference type="EMBL" id="KK117812">
    <property type="protein sequence ID" value="KFM71479.1"/>
    <property type="molecule type" value="Genomic_DNA"/>
</dbReference>
<dbReference type="GO" id="GO:0005634">
    <property type="term" value="C:nucleus"/>
    <property type="evidence" value="ECO:0007669"/>
    <property type="project" value="UniProtKB-SubCell"/>
</dbReference>
<dbReference type="SUPFAM" id="SSF46689">
    <property type="entry name" value="Homeodomain-like"/>
    <property type="match status" value="1"/>
</dbReference>
<dbReference type="AlphaFoldDB" id="A0A087U290"/>
<proteinExistence type="predicted"/>
<dbReference type="GO" id="GO:0015074">
    <property type="term" value="P:DNA integration"/>
    <property type="evidence" value="ECO:0007669"/>
    <property type="project" value="InterPro"/>
</dbReference>
<comment type="subcellular location">
    <subcellularLocation>
        <location evidence="1">Nucleus</location>
    </subcellularLocation>
</comment>
<evidence type="ECO:0000313" key="4">
    <source>
        <dbReference type="Proteomes" id="UP000054359"/>
    </source>
</evidence>
<feature type="domain" description="Transposase Tc1-like" evidence="2">
    <location>
        <begin position="69"/>
        <end position="140"/>
    </location>
</feature>